<dbReference type="EMBL" id="CAJNYT010004362">
    <property type="protein sequence ID" value="CAF3657762.1"/>
    <property type="molecule type" value="Genomic_DNA"/>
</dbReference>
<evidence type="ECO:0000313" key="2">
    <source>
        <dbReference type="EMBL" id="CAF4500091.1"/>
    </source>
</evidence>
<reference evidence="1" key="1">
    <citation type="submission" date="2021-02" db="EMBL/GenBank/DDBJ databases">
        <authorList>
            <person name="Nowell W R."/>
        </authorList>
    </citation>
    <scope>NUCLEOTIDE SEQUENCE</scope>
</reference>
<dbReference type="EMBL" id="CAJOBR010000358">
    <property type="protein sequence ID" value="CAF4500091.1"/>
    <property type="molecule type" value="Genomic_DNA"/>
</dbReference>
<sequence length="190" mass="21994">MLSSKEVEELVRNSITKKFDSTVSQYARFWDVAPLMIDSLMAYIVRGANLPVEDVHPYKAIHPNQLTMIFRFRCSSQEIAEEILKKIIEDEYEIDVSFYFVDFKQVSMNLVSISSDQLRSVLSKTVADGGNTNAQYIHRQQTFAFVGRYLTNVRKMIYMENENANMSMLTTSLGDQFSSLMEQDKNKNHF</sequence>
<dbReference type="Proteomes" id="UP000663872">
    <property type="component" value="Unassembled WGS sequence"/>
</dbReference>
<evidence type="ECO:0000313" key="3">
    <source>
        <dbReference type="Proteomes" id="UP000663872"/>
    </source>
</evidence>
<dbReference type="Proteomes" id="UP000663848">
    <property type="component" value="Unassembled WGS sequence"/>
</dbReference>
<protein>
    <submittedName>
        <fullName evidence="1">Uncharacterized protein</fullName>
    </submittedName>
</protein>
<organism evidence="1 3">
    <name type="scientific">Rotaria socialis</name>
    <dbReference type="NCBI Taxonomy" id="392032"/>
    <lineage>
        <taxon>Eukaryota</taxon>
        <taxon>Metazoa</taxon>
        <taxon>Spiralia</taxon>
        <taxon>Gnathifera</taxon>
        <taxon>Rotifera</taxon>
        <taxon>Eurotatoria</taxon>
        <taxon>Bdelloidea</taxon>
        <taxon>Philodinida</taxon>
        <taxon>Philodinidae</taxon>
        <taxon>Rotaria</taxon>
    </lineage>
</organism>
<proteinExistence type="predicted"/>
<dbReference type="AlphaFoldDB" id="A0A818S3K3"/>
<comment type="caution">
    <text evidence="1">The sequence shown here is derived from an EMBL/GenBank/DDBJ whole genome shotgun (WGS) entry which is preliminary data.</text>
</comment>
<name>A0A818S3K3_9BILA</name>
<gene>
    <name evidence="1" type="ORF">GRG538_LOCUS25560</name>
    <name evidence="2" type="ORF">QYT958_LOCUS4608</name>
</gene>
<accession>A0A818S3K3</accession>
<evidence type="ECO:0000313" key="1">
    <source>
        <dbReference type="EMBL" id="CAF3657762.1"/>
    </source>
</evidence>